<protein>
    <submittedName>
        <fullName evidence="2">Lysophospholipase</fullName>
    </submittedName>
</protein>
<dbReference type="AlphaFoldDB" id="A0A5J5KC67"/>
<dbReference type="SUPFAM" id="SSF53474">
    <property type="entry name" value="alpha/beta-Hydrolases"/>
    <property type="match status" value="1"/>
</dbReference>
<evidence type="ECO:0000313" key="3">
    <source>
        <dbReference type="Proteomes" id="UP000327011"/>
    </source>
</evidence>
<dbReference type="RefSeq" id="WP_150930061.1">
    <property type="nucleotide sequence ID" value="NZ_VYTZ01000001.1"/>
</dbReference>
<name>A0A5J5KC67_9ACTN</name>
<dbReference type="Pfam" id="PF12146">
    <property type="entry name" value="Hydrolase_4"/>
    <property type="match status" value="1"/>
</dbReference>
<accession>A0A5J5KC67</accession>
<dbReference type="Gene3D" id="3.40.50.1820">
    <property type="entry name" value="alpha/beta hydrolase"/>
    <property type="match status" value="1"/>
</dbReference>
<comment type="caution">
    <text evidence="2">The sequence shown here is derived from an EMBL/GenBank/DDBJ whole genome shotgun (WGS) entry which is preliminary data.</text>
</comment>
<proteinExistence type="predicted"/>
<organism evidence="2 3">
    <name type="scientific">Microbispora cellulosiformans</name>
    <dbReference type="NCBI Taxonomy" id="2614688"/>
    <lineage>
        <taxon>Bacteria</taxon>
        <taxon>Bacillati</taxon>
        <taxon>Actinomycetota</taxon>
        <taxon>Actinomycetes</taxon>
        <taxon>Streptosporangiales</taxon>
        <taxon>Streptosporangiaceae</taxon>
        <taxon>Microbispora</taxon>
    </lineage>
</organism>
<keyword evidence="3" id="KW-1185">Reference proteome</keyword>
<dbReference type="InterPro" id="IPR022742">
    <property type="entry name" value="Hydrolase_4"/>
</dbReference>
<dbReference type="EMBL" id="VYTZ01000001">
    <property type="protein sequence ID" value="KAA9381408.1"/>
    <property type="molecule type" value="Genomic_DNA"/>
</dbReference>
<dbReference type="InterPro" id="IPR029058">
    <property type="entry name" value="AB_hydrolase_fold"/>
</dbReference>
<evidence type="ECO:0000313" key="2">
    <source>
        <dbReference type="EMBL" id="KAA9381408.1"/>
    </source>
</evidence>
<feature type="domain" description="Serine aminopeptidase S33" evidence="1">
    <location>
        <begin position="68"/>
        <end position="182"/>
    </location>
</feature>
<sequence>MKPVEPRYQVLDRPAPPTGRARIGIRAFACGARWPSPTPAPVCLWLPGRTGNLDASSAENPTDPRRLLAEAGAVVYAMDYRTHFVDVTCEEDLAACGSWNTAALLSDVRAAVRELNARHTGRPIVLIGHSMGAKLAYLFAASRPDPPIAGLVVLDGWLRNPPDLISDRERRAISSALDRWRAGDRVLTNQFAAPGTPGSTATVDDPTGRRRRLRQAYLREMLTSVGGVAGRMVGGAADATSIGMVLRHLSDGDRVWPAVVEIEARAMATGVRDHDLPRYDEFIADVRVPLLCVIAGDRGQDFTARARFTAGLLRHAPRTELVLDGCGHLDLVVGCHFGRRVSQPILAWLRDLPGLAAARR</sequence>
<evidence type="ECO:0000259" key="1">
    <source>
        <dbReference type="Pfam" id="PF12146"/>
    </source>
</evidence>
<dbReference type="Proteomes" id="UP000327011">
    <property type="component" value="Unassembled WGS sequence"/>
</dbReference>
<gene>
    <name evidence="2" type="ORF">F5972_00730</name>
</gene>
<reference evidence="2 3" key="1">
    <citation type="submission" date="2019-09" db="EMBL/GenBank/DDBJ databases">
        <title>Screening of Novel Bioactive Compounds from Soil-Associated.</title>
        <authorList>
            <person name="Gong X."/>
        </authorList>
    </citation>
    <scope>NUCLEOTIDE SEQUENCE [LARGE SCALE GENOMIC DNA]</scope>
    <source>
        <strain evidence="2 3">Gxj-6</strain>
    </source>
</reference>